<accession>A0A2T0XJV0</accession>
<keyword evidence="5" id="KW-1185">Reference proteome</keyword>
<dbReference type="GO" id="GO:0043190">
    <property type="term" value="C:ATP-binding cassette (ABC) transporter complex"/>
    <property type="evidence" value="ECO:0007669"/>
    <property type="project" value="InterPro"/>
</dbReference>
<dbReference type="Pfam" id="PF00496">
    <property type="entry name" value="SBP_bac_5"/>
    <property type="match status" value="1"/>
</dbReference>
<dbReference type="GO" id="GO:0030288">
    <property type="term" value="C:outer membrane-bounded periplasmic space"/>
    <property type="evidence" value="ECO:0007669"/>
    <property type="project" value="UniProtKB-ARBA"/>
</dbReference>
<gene>
    <name evidence="4" type="ORF">BCM14_0648</name>
</gene>
<dbReference type="PANTHER" id="PTHR30290">
    <property type="entry name" value="PERIPLASMIC BINDING COMPONENT OF ABC TRANSPORTER"/>
    <property type="match status" value="1"/>
</dbReference>
<keyword evidence="2" id="KW-0732">Signal</keyword>
<dbReference type="PIRSF" id="PIRSF002741">
    <property type="entry name" value="MppA"/>
    <property type="match status" value="1"/>
</dbReference>
<dbReference type="InterPro" id="IPR000914">
    <property type="entry name" value="SBP_5_dom"/>
</dbReference>
<dbReference type="AlphaFoldDB" id="A0A2T0XJV0"/>
<dbReference type="GO" id="GO:0015833">
    <property type="term" value="P:peptide transport"/>
    <property type="evidence" value="ECO:0007669"/>
    <property type="project" value="TreeGrafter"/>
</dbReference>
<dbReference type="CDD" id="cd08502">
    <property type="entry name" value="PBP2_NikA_DppA_OppA_like_16"/>
    <property type="match status" value="1"/>
</dbReference>
<evidence type="ECO:0000256" key="1">
    <source>
        <dbReference type="ARBA" id="ARBA00005695"/>
    </source>
</evidence>
<dbReference type="EMBL" id="PVTV01000011">
    <property type="protein sequence ID" value="PRY99205.1"/>
    <property type="molecule type" value="Genomic_DNA"/>
</dbReference>
<comment type="caution">
    <text evidence="4">The sequence shown here is derived from an EMBL/GenBank/DDBJ whole genome shotgun (WGS) entry which is preliminary data.</text>
</comment>
<evidence type="ECO:0000259" key="3">
    <source>
        <dbReference type="Pfam" id="PF00496"/>
    </source>
</evidence>
<dbReference type="OrthoDB" id="9801799at2"/>
<evidence type="ECO:0000256" key="2">
    <source>
        <dbReference type="ARBA" id="ARBA00022729"/>
    </source>
</evidence>
<name>A0A2T0XJV0_9BURK</name>
<reference evidence="4 5" key="1">
    <citation type="submission" date="2018-03" db="EMBL/GenBank/DDBJ databases">
        <title>Genomic Encyclopedia of Type Strains, Phase III (KMG-III): the genomes of soil and plant-associated and newly described type strains.</title>
        <authorList>
            <person name="Whitman W."/>
        </authorList>
    </citation>
    <scope>NUCLEOTIDE SEQUENCE [LARGE SCALE GENOMIC DNA]</scope>
    <source>
        <strain evidence="4 5">MWH-P2sevCIIIb</strain>
    </source>
</reference>
<feature type="domain" description="Solute-binding protein family 5" evidence="3">
    <location>
        <begin position="72"/>
        <end position="449"/>
    </location>
</feature>
<dbReference type="Gene3D" id="3.40.190.10">
    <property type="entry name" value="Periplasmic binding protein-like II"/>
    <property type="match status" value="1"/>
</dbReference>
<dbReference type="Proteomes" id="UP000238308">
    <property type="component" value="Unassembled WGS sequence"/>
</dbReference>
<protein>
    <submittedName>
        <fullName evidence="4">Peptide/nickel transport system substrate-binding protein</fullName>
    </submittedName>
</protein>
<dbReference type="PANTHER" id="PTHR30290:SF38">
    <property type="entry name" value="D,D-DIPEPTIDE-BINDING PERIPLASMIC PROTEIN DDPA-RELATED"/>
    <property type="match status" value="1"/>
</dbReference>
<dbReference type="SUPFAM" id="SSF53850">
    <property type="entry name" value="Periplasmic binding protein-like II"/>
    <property type="match status" value="1"/>
</dbReference>
<dbReference type="InterPro" id="IPR030678">
    <property type="entry name" value="Peptide/Ni-bd"/>
</dbReference>
<dbReference type="RefSeq" id="WP_106227016.1">
    <property type="nucleotide sequence ID" value="NZ_PVTV01000011.1"/>
</dbReference>
<evidence type="ECO:0000313" key="5">
    <source>
        <dbReference type="Proteomes" id="UP000238308"/>
    </source>
</evidence>
<dbReference type="Gene3D" id="3.10.105.10">
    <property type="entry name" value="Dipeptide-binding Protein, Domain 3"/>
    <property type="match status" value="1"/>
</dbReference>
<dbReference type="GO" id="GO:1904680">
    <property type="term" value="F:peptide transmembrane transporter activity"/>
    <property type="evidence" value="ECO:0007669"/>
    <property type="project" value="TreeGrafter"/>
</dbReference>
<organism evidence="4 5">
    <name type="scientific">Jezberella montanilacus</name>
    <dbReference type="NCBI Taxonomy" id="323426"/>
    <lineage>
        <taxon>Bacteria</taxon>
        <taxon>Pseudomonadati</taxon>
        <taxon>Pseudomonadota</taxon>
        <taxon>Betaproteobacteria</taxon>
        <taxon>Burkholderiales</taxon>
        <taxon>Alcaligenaceae</taxon>
        <taxon>Jezberella</taxon>
    </lineage>
</organism>
<dbReference type="InterPro" id="IPR039424">
    <property type="entry name" value="SBP_5"/>
</dbReference>
<sequence>MFHHLKYRLISGIIALVSLTGPAIGEDSVKVLRLVPQSDLKILDPIWTTGFTTRNHGFMVYDQLFGIDAQGKIQPQMVDTFTQSPDFKEWTFALRKGLVFSDGAPVTSDDVIASINRWAKRDVFGQVMMQELTTFEPIDDTRFKMSFKTPFPMVLDAFSKQSGSPSFIMPKRVALTPADQQIKDYIGSGPYVIKMDEYKPGSKIVYLKNEKYIPRSEKPSGTAGAKRVFVDRLEWVVLKDAQTQANAIANGEVDMIELMPPEQYANLKANPKLEIIKPMPSGAAFMHLNHLIPPFDNPKIAQAAIMALNQEALMRAQFVNKDLYRTCTSIYPCGSPLMSSETSYFTGKPQFEAAKKALKEAGYDGKPVLLLYPTDLATINKFPPVLAQLLKQAGFNVDLQAMDWASVQTRRAKKDLPENGGWNVFITGFGYPDMMNPLFFPPLTGNGEKGWFGWTTDPKLQQLKTDFMMAPDQEARKKVAVALQLQNYETGILAKVGDYNYNSVLRKGVVTGLLYAPVNVFWNLKKN</sequence>
<evidence type="ECO:0000313" key="4">
    <source>
        <dbReference type="EMBL" id="PRY99205.1"/>
    </source>
</evidence>
<proteinExistence type="inferred from homology"/>
<comment type="similarity">
    <text evidence="1">Belongs to the bacterial solute-binding protein 5 family.</text>
</comment>